<protein>
    <submittedName>
        <fullName evidence="1">Uncharacterized protein</fullName>
    </submittedName>
</protein>
<comment type="caution">
    <text evidence="1">The sequence shown here is derived from an EMBL/GenBank/DDBJ whole genome shotgun (WGS) entry which is preliminary data.</text>
</comment>
<keyword evidence="2" id="KW-1185">Reference proteome</keyword>
<sequence>MTVCGGVAVPLAAYSQHQPGGEPSRLQRRCTDCTGNPWFRRSDLMSSVLKSAGIPRMTALTLRSPRELCGDANKVCSFEQVDGAPLGGALGFAPVLATLSVATCVEVVTGLETVGLLPIDSDSSVPTTVLSESALVFFLGRRGGSQLYLFSLNGRMGPARVLTRSRGGSLARGAARDRCCSTNLSRSPSTRSHVGE</sequence>
<dbReference type="EMBL" id="BGZK01001972">
    <property type="protein sequence ID" value="GBP89028.1"/>
    <property type="molecule type" value="Genomic_DNA"/>
</dbReference>
<dbReference type="AlphaFoldDB" id="A0A4C1ZMN4"/>
<name>A0A4C1ZMN4_EUMVA</name>
<organism evidence="1 2">
    <name type="scientific">Eumeta variegata</name>
    <name type="common">Bagworm moth</name>
    <name type="synonym">Eumeta japonica</name>
    <dbReference type="NCBI Taxonomy" id="151549"/>
    <lineage>
        <taxon>Eukaryota</taxon>
        <taxon>Metazoa</taxon>
        <taxon>Ecdysozoa</taxon>
        <taxon>Arthropoda</taxon>
        <taxon>Hexapoda</taxon>
        <taxon>Insecta</taxon>
        <taxon>Pterygota</taxon>
        <taxon>Neoptera</taxon>
        <taxon>Endopterygota</taxon>
        <taxon>Lepidoptera</taxon>
        <taxon>Glossata</taxon>
        <taxon>Ditrysia</taxon>
        <taxon>Tineoidea</taxon>
        <taxon>Psychidae</taxon>
        <taxon>Oiketicinae</taxon>
        <taxon>Eumeta</taxon>
    </lineage>
</organism>
<gene>
    <name evidence="1" type="ORF">EVAR_61692_1</name>
</gene>
<evidence type="ECO:0000313" key="1">
    <source>
        <dbReference type="EMBL" id="GBP89028.1"/>
    </source>
</evidence>
<accession>A0A4C1ZMN4</accession>
<reference evidence="1 2" key="1">
    <citation type="journal article" date="2019" name="Commun. Biol.">
        <title>The bagworm genome reveals a unique fibroin gene that provides high tensile strength.</title>
        <authorList>
            <person name="Kono N."/>
            <person name="Nakamura H."/>
            <person name="Ohtoshi R."/>
            <person name="Tomita M."/>
            <person name="Numata K."/>
            <person name="Arakawa K."/>
        </authorList>
    </citation>
    <scope>NUCLEOTIDE SEQUENCE [LARGE SCALE GENOMIC DNA]</scope>
</reference>
<dbReference type="Proteomes" id="UP000299102">
    <property type="component" value="Unassembled WGS sequence"/>
</dbReference>
<evidence type="ECO:0000313" key="2">
    <source>
        <dbReference type="Proteomes" id="UP000299102"/>
    </source>
</evidence>
<proteinExistence type="predicted"/>